<comment type="caution">
    <text evidence="3">The sequence shown here is derived from an EMBL/GenBank/DDBJ whole genome shotgun (WGS) entry which is preliminary data.</text>
</comment>
<reference evidence="3 4" key="1">
    <citation type="submission" date="2024-08" db="EMBL/GenBank/DDBJ databases">
        <authorList>
            <person name="Cucini C."/>
            <person name="Frati F."/>
        </authorList>
    </citation>
    <scope>NUCLEOTIDE SEQUENCE [LARGE SCALE GENOMIC DNA]</scope>
</reference>
<keyword evidence="2" id="KW-1133">Transmembrane helix</keyword>
<proteinExistence type="predicted"/>
<evidence type="ECO:0000256" key="1">
    <source>
        <dbReference type="SAM" id="MobiDB-lite"/>
    </source>
</evidence>
<feature type="region of interest" description="Disordered" evidence="1">
    <location>
        <begin position="883"/>
        <end position="921"/>
    </location>
</feature>
<accession>A0ABP1RBV5</accession>
<evidence type="ECO:0000313" key="4">
    <source>
        <dbReference type="Proteomes" id="UP001642540"/>
    </source>
</evidence>
<feature type="region of interest" description="Disordered" evidence="1">
    <location>
        <begin position="548"/>
        <end position="592"/>
    </location>
</feature>
<sequence length="1095" mass="121414">MDDEKINKMIKGVGVTSGFVALEVAKNVIRKSKKAAAVSKSVDRDCPSTSPSSKVPLKKVDVEAISKSRTPQKKGKAFSDRVSNSNVSKVDVNLDTKVNSINNGVEFRIIDANRDLQYLTQLCETKTCFNKAEKMKIANIVYKHGTDIYKTLSYPTSIYQKVETVIAKLYERECKRKSVVSEEDMKMRLSFVFLNTNEASFVSPQNCMQIAKKGAEMYPDNPYFHCLLSCAYILMKDYEGGLRHVEQALKKFPNQVELLNTRAVHLCMVLGVTDESIERMVEAHNEFLQALPQDHWRVPESYYSIAAIYKDGVCLPTTEKVKQERYKKMNEFFIRGVQAEKRVHPHFQYRLRNERKLEVKEFLLQTSSDEEPKKIALTSETKGATECVYLSIENNVEADFVVKEGINSKILCEPEKQNCNDCVALVETCGEVEGPIKREDEVVNEKDARDSPENGRVTAPDNKITKEETELLLTLGEPSQLSPKEVVLIKESYLFPDVQTGKIHEEIEAVKVLATSVVAQAIDEATPPPLQGSVHSDFSSLEASAVTQPVSHPEPSELATTDELIFPSEKKTQLPDIDSSKRGVTTDFEHEQGIEPESEIRCGEEIPSFDELMVIYDNMTESDMEDAESELDATHDELVPAPQETIVKNVSKCFDILMEQRKMKARTGVVEKSLVQEETFKAPPTLLLLEVEGMNEPMSPPRKPSVKAIDFPPPPPEVKPVVELMSPLKPSELATIDELTVTSSSETQHSTGATDDLESEGEIKAESEALKISGTALGTQAGDERTPLPFKGSALIDFSSPDAFAVTQPTPPKIPKFGRNNGFTLSQDTTEYREPKVSFRTVRKASGTSKFFNVPRITETPPIIPSATFLSSRHRHIALTSSYNAPKDNSNADNKPGSPPPPETAAVSETVASPHESSTINETSSLTKFDLLYESQIAVLTATSVITRPAADDQLAFSQEAPSKNEPVSPLSEDLASNNAIVKCSEKQIVTEPKPSSTSLKLQSVSESEIVTGSPVLPSEGSEEEIAVSMKVPSFNEPLSLPLSLQQVQLQNERDTNFLVMIPLYCIAMYLFAQGYPMSAIFMILYVSFILLRDN</sequence>
<feature type="region of interest" description="Disordered" evidence="1">
    <location>
        <begin position="742"/>
        <end position="761"/>
    </location>
</feature>
<keyword evidence="2" id="KW-0812">Transmembrane</keyword>
<name>A0ABP1RBV5_9HEXA</name>
<organism evidence="3 4">
    <name type="scientific">Orchesella dallaii</name>
    <dbReference type="NCBI Taxonomy" id="48710"/>
    <lineage>
        <taxon>Eukaryota</taxon>
        <taxon>Metazoa</taxon>
        <taxon>Ecdysozoa</taxon>
        <taxon>Arthropoda</taxon>
        <taxon>Hexapoda</taxon>
        <taxon>Collembola</taxon>
        <taxon>Entomobryomorpha</taxon>
        <taxon>Entomobryoidea</taxon>
        <taxon>Orchesellidae</taxon>
        <taxon>Orchesellinae</taxon>
        <taxon>Orchesella</taxon>
    </lineage>
</organism>
<dbReference type="InterPro" id="IPR011990">
    <property type="entry name" value="TPR-like_helical_dom_sf"/>
</dbReference>
<evidence type="ECO:0000313" key="3">
    <source>
        <dbReference type="EMBL" id="CAL8124934.1"/>
    </source>
</evidence>
<dbReference type="Gene3D" id="1.25.40.10">
    <property type="entry name" value="Tetratricopeptide repeat domain"/>
    <property type="match status" value="1"/>
</dbReference>
<dbReference type="SUPFAM" id="SSF48452">
    <property type="entry name" value="TPR-like"/>
    <property type="match status" value="1"/>
</dbReference>
<protein>
    <submittedName>
        <fullName evidence="3">Uncharacterized protein</fullName>
    </submittedName>
</protein>
<dbReference type="EMBL" id="CAXLJM020000068">
    <property type="protein sequence ID" value="CAL8124934.1"/>
    <property type="molecule type" value="Genomic_DNA"/>
</dbReference>
<feature type="transmembrane region" description="Helical" evidence="2">
    <location>
        <begin position="1067"/>
        <end position="1092"/>
    </location>
</feature>
<dbReference type="Proteomes" id="UP001642540">
    <property type="component" value="Unassembled WGS sequence"/>
</dbReference>
<keyword evidence="2" id="KW-0472">Membrane</keyword>
<feature type="compositionally biased region" description="Polar residues" evidence="1">
    <location>
        <begin position="742"/>
        <end position="753"/>
    </location>
</feature>
<feature type="region of interest" description="Disordered" evidence="1">
    <location>
        <begin position="804"/>
        <end position="829"/>
    </location>
</feature>
<gene>
    <name evidence="3" type="ORF">ODALV1_LOCUS20814</name>
</gene>
<keyword evidence="4" id="KW-1185">Reference proteome</keyword>
<feature type="compositionally biased region" description="Polar residues" evidence="1">
    <location>
        <begin position="883"/>
        <end position="893"/>
    </location>
</feature>
<feature type="compositionally biased region" description="Basic and acidic residues" evidence="1">
    <location>
        <begin position="568"/>
        <end position="581"/>
    </location>
</feature>
<evidence type="ECO:0000256" key="2">
    <source>
        <dbReference type="SAM" id="Phobius"/>
    </source>
</evidence>